<keyword evidence="2" id="KW-1185">Reference proteome</keyword>
<protein>
    <submittedName>
        <fullName evidence="1">Uncharacterized protein</fullName>
    </submittedName>
</protein>
<dbReference type="Proteomes" id="UP000187283">
    <property type="component" value="Unassembled WGS sequence"/>
</dbReference>
<sequence length="89" mass="9576">MRASSSSSVVIESVHSIEFHVLYSNSIGKTLSCPNNILYGLSPVVDFVVTRSAHKAKGSFSGHAPGLPLQYLERASIKGPWSLSTIPFD</sequence>
<comment type="caution">
    <text evidence="1">The sequence shown here is derived from an EMBL/GenBank/DDBJ whole genome shotgun (WGS) entry which is preliminary data.</text>
</comment>
<reference evidence="1 2" key="1">
    <citation type="submission" date="2017-01" db="EMBL/GenBank/DDBJ databases">
        <authorList>
            <person name="Mah S.A."/>
            <person name="Swanson W.J."/>
            <person name="Moy G.W."/>
            <person name="Vacquier V.D."/>
        </authorList>
    </citation>
    <scope>NUCLEOTIDE SEQUENCE [LARGE SCALE GENOMIC DNA]</scope>
    <source>
        <strain evidence="1 2">GSMNP</strain>
    </source>
</reference>
<evidence type="ECO:0000313" key="1">
    <source>
        <dbReference type="EMBL" id="OMJ07808.1"/>
    </source>
</evidence>
<name>A0A1R1WZK6_9FUNG</name>
<dbReference type="EMBL" id="LSSN01005963">
    <property type="protein sequence ID" value="OMJ07808.1"/>
    <property type="molecule type" value="Genomic_DNA"/>
</dbReference>
<dbReference type="AlphaFoldDB" id="A0A1R1WZK6"/>
<gene>
    <name evidence="1" type="ORF">AYI70_g11948</name>
</gene>
<accession>A0A1R1WZK6</accession>
<proteinExistence type="predicted"/>
<organism evidence="1 2">
    <name type="scientific">Smittium culicis</name>
    <dbReference type="NCBI Taxonomy" id="133412"/>
    <lineage>
        <taxon>Eukaryota</taxon>
        <taxon>Fungi</taxon>
        <taxon>Fungi incertae sedis</taxon>
        <taxon>Zoopagomycota</taxon>
        <taxon>Kickxellomycotina</taxon>
        <taxon>Harpellomycetes</taxon>
        <taxon>Harpellales</taxon>
        <taxon>Legeriomycetaceae</taxon>
        <taxon>Smittium</taxon>
    </lineage>
</organism>
<evidence type="ECO:0000313" key="2">
    <source>
        <dbReference type="Proteomes" id="UP000187283"/>
    </source>
</evidence>